<dbReference type="InterPro" id="IPR013324">
    <property type="entry name" value="RNA_pol_sigma_r3/r4-like"/>
</dbReference>
<accession>A0A9X1NCA3</accession>
<name>A0A9X1NCA3_9ACTN</name>
<evidence type="ECO:0000256" key="3">
    <source>
        <dbReference type="ARBA" id="ARBA00023082"/>
    </source>
</evidence>
<evidence type="ECO:0000259" key="6">
    <source>
        <dbReference type="Pfam" id="PF04542"/>
    </source>
</evidence>
<feature type="domain" description="RNA polymerase sigma-70 region 4" evidence="7">
    <location>
        <begin position="131"/>
        <end position="179"/>
    </location>
</feature>
<dbReference type="CDD" id="cd06171">
    <property type="entry name" value="Sigma70_r4"/>
    <property type="match status" value="1"/>
</dbReference>
<comment type="caution">
    <text evidence="8">The sequence shown here is derived from an EMBL/GenBank/DDBJ whole genome shotgun (WGS) entry which is preliminary data.</text>
</comment>
<dbReference type="InterPro" id="IPR039425">
    <property type="entry name" value="RNA_pol_sigma-70-like"/>
</dbReference>
<gene>
    <name evidence="8" type="ORF">LR394_07020</name>
</gene>
<dbReference type="Pfam" id="PF04542">
    <property type="entry name" value="Sigma70_r2"/>
    <property type="match status" value="1"/>
</dbReference>
<evidence type="ECO:0000313" key="9">
    <source>
        <dbReference type="Proteomes" id="UP001138997"/>
    </source>
</evidence>
<comment type="similarity">
    <text evidence="1">Belongs to the sigma-70 factor family. ECF subfamily.</text>
</comment>
<dbReference type="AlphaFoldDB" id="A0A9X1NCA3"/>
<evidence type="ECO:0000259" key="7">
    <source>
        <dbReference type="Pfam" id="PF04545"/>
    </source>
</evidence>
<dbReference type="InterPro" id="IPR014284">
    <property type="entry name" value="RNA_pol_sigma-70_dom"/>
</dbReference>
<organism evidence="8 9">
    <name type="scientific">Kineosporia babensis</name>
    <dbReference type="NCBI Taxonomy" id="499548"/>
    <lineage>
        <taxon>Bacteria</taxon>
        <taxon>Bacillati</taxon>
        <taxon>Actinomycetota</taxon>
        <taxon>Actinomycetes</taxon>
        <taxon>Kineosporiales</taxon>
        <taxon>Kineosporiaceae</taxon>
        <taxon>Kineosporia</taxon>
    </lineage>
</organism>
<dbReference type="InterPro" id="IPR007627">
    <property type="entry name" value="RNA_pol_sigma70_r2"/>
</dbReference>
<dbReference type="GO" id="GO:0003677">
    <property type="term" value="F:DNA binding"/>
    <property type="evidence" value="ECO:0007669"/>
    <property type="project" value="UniProtKB-KW"/>
</dbReference>
<keyword evidence="2" id="KW-0805">Transcription regulation</keyword>
<evidence type="ECO:0000256" key="1">
    <source>
        <dbReference type="ARBA" id="ARBA00010641"/>
    </source>
</evidence>
<dbReference type="Proteomes" id="UP001138997">
    <property type="component" value="Unassembled WGS sequence"/>
</dbReference>
<proteinExistence type="inferred from homology"/>
<dbReference type="Pfam" id="PF04545">
    <property type="entry name" value="Sigma70_r4"/>
    <property type="match status" value="1"/>
</dbReference>
<evidence type="ECO:0000256" key="2">
    <source>
        <dbReference type="ARBA" id="ARBA00023015"/>
    </source>
</evidence>
<dbReference type="SUPFAM" id="SSF88946">
    <property type="entry name" value="Sigma2 domain of RNA polymerase sigma factors"/>
    <property type="match status" value="1"/>
</dbReference>
<dbReference type="NCBIfam" id="TIGR02937">
    <property type="entry name" value="sigma70-ECF"/>
    <property type="match status" value="1"/>
</dbReference>
<dbReference type="SUPFAM" id="SSF88659">
    <property type="entry name" value="Sigma3 and sigma4 domains of RNA polymerase sigma factors"/>
    <property type="match status" value="1"/>
</dbReference>
<dbReference type="InterPro" id="IPR036388">
    <property type="entry name" value="WH-like_DNA-bd_sf"/>
</dbReference>
<dbReference type="EMBL" id="JAJOMB010000003">
    <property type="protein sequence ID" value="MCD5310641.1"/>
    <property type="molecule type" value="Genomic_DNA"/>
</dbReference>
<dbReference type="Gene3D" id="1.10.10.10">
    <property type="entry name" value="Winged helix-like DNA-binding domain superfamily/Winged helix DNA-binding domain"/>
    <property type="match status" value="1"/>
</dbReference>
<evidence type="ECO:0000256" key="5">
    <source>
        <dbReference type="ARBA" id="ARBA00023163"/>
    </source>
</evidence>
<keyword evidence="9" id="KW-1185">Reference proteome</keyword>
<dbReference type="PANTHER" id="PTHR43133">
    <property type="entry name" value="RNA POLYMERASE ECF-TYPE SIGMA FACTO"/>
    <property type="match status" value="1"/>
</dbReference>
<evidence type="ECO:0000313" key="8">
    <source>
        <dbReference type="EMBL" id="MCD5310641.1"/>
    </source>
</evidence>
<keyword evidence="4" id="KW-0238">DNA-binding</keyword>
<dbReference type="InterPro" id="IPR007630">
    <property type="entry name" value="RNA_pol_sigma70_r4"/>
</dbReference>
<sequence length="191" mass="21480">MQKRTEIQPVRPPAGVVAIGPSPQEQRFVDLVLAHRPGLLTYATRLVGGDARQAEDLVQETFLRAWQRIDQLTPENGSVIFWLRRVAGNLAIDRYRMRQARPAETELLPQDYPVRSDGTDQIVAGVMLNDLLDTIQPDHRAVVEEVYLRDRTIAQAAQALGVPAGTVKSRLFYALRKLRDSAQENELQQAC</sequence>
<dbReference type="InterPro" id="IPR013325">
    <property type="entry name" value="RNA_pol_sigma_r2"/>
</dbReference>
<dbReference type="GO" id="GO:0016987">
    <property type="term" value="F:sigma factor activity"/>
    <property type="evidence" value="ECO:0007669"/>
    <property type="project" value="UniProtKB-KW"/>
</dbReference>
<dbReference type="GO" id="GO:0006352">
    <property type="term" value="P:DNA-templated transcription initiation"/>
    <property type="evidence" value="ECO:0007669"/>
    <property type="project" value="InterPro"/>
</dbReference>
<reference evidence="8" key="1">
    <citation type="submission" date="2021-11" db="EMBL/GenBank/DDBJ databases">
        <title>Streptomyces corallinus and Kineosporia corallina sp. nov., two new coral-derived marine actinobacteria.</title>
        <authorList>
            <person name="Buangrab K."/>
            <person name="Sutthacheep M."/>
            <person name="Yeemin T."/>
            <person name="Harunari E."/>
            <person name="Igarashi Y."/>
            <person name="Sripreechasak P."/>
            <person name="Kanchanasin P."/>
            <person name="Tanasupawat S."/>
            <person name="Phongsopitanun W."/>
        </authorList>
    </citation>
    <scope>NUCLEOTIDE SEQUENCE</scope>
    <source>
        <strain evidence="8">JCM 31032</strain>
    </source>
</reference>
<evidence type="ECO:0000256" key="4">
    <source>
        <dbReference type="ARBA" id="ARBA00023125"/>
    </source>
</evidence>
<dbReference type="Gene3D" id="1.10.1740.10">
    <property type="match status" value="1"/>
</dbReference>
<dbReference type="RefSeq" id="WP_231439698.1">
    <property type="nucleotide sequence ID" value="NZ_JAJOMB010000003.1"/>
</dbReference>
<protein>
    <submittedName>
        <fullName evidence="8">Sigma-70 family RNA polymerase sigma factor</fullName>
    </submittedName>
</protein>
<keyword evidence="5" id="KW-0804">Transcription</keyword>
<feature type="domain" description="RNA polymerase sigma-70 region 2" evidence="6">
    <location>
        <begin position="31"/>
        <end position="99"/>
    </location>
</feature>
<keyword evidence="3" id="KW-0731">Sigma factor</keyword>
<dbReference type="PANTHER" id="PTHR43133:SF52">
    <property type="entry name" value="ECF RNA POLYMERASE SIGMA FACTOR SIGL"/>
    <property type="match status" value="1"/>
</dbReference>